<name>A0AA47MN58_MERPO</name>
<gene>
    <name evidence="1" type="ORF">N1851_018715</name>
</gene>
<protein>
    <submittedName>
        <fullName evidence="1">Uncharacterized protein</fullName>
    </submittedName>
</protein>
<dbReference type="EMBL" id="JAOPHQ010003431">
    <property type="protein sequence ID" value="KAK0143164.1"/>
    <property type="molecule type" value="Genomic_DNA"/>
</dbReference>
<dbReference type="Proteomes" id="UP001174136">
    <property type="component" value="Unassembled WGS sequence"/>
</dbReference>
<proteinExistence type="predicted"/>
<comment type="caution">
    <text evidence="1">The sequence shown here is derived from an EMBL/GenBank/DDBJ whole genome shotgun (WGS) entry which is preliminary data.</text>
</comment>
<accession>A0AA47MN58</accession>
<evidence type="ECO:0000313" key="2">
    <source>
        <dbReference type="Proteomes" id="UP001174136"/>
    </source>
</evidence>
<evidence type="ECO:0000313" key="1">
    <source>
        <dbReference type="EMBL" id="KAK0143164.1"/>
    </source>
</evidence>
<reference evidence="1" key="1">
    <citation type="journal article" date="2023" name="Front. Mar. Sci.">
        <title>A new Merluccius polli reference genome to investigate the effects of global change in West African waters.</title>
        <authorList>
            <person name="Mateo J.L."/>
            <person name="Blanco-Fernandez C."/>
            <person name="Garcia-Vazquez E."/>
            <person name="Machado-Schiaffino G."/>
        </authorList>
    </citation>
    <scope>NUCLEOTIDE SEQUENCE</scope>
    <source>
        <strain evidence="1">C29</strain>
        <tissue evidence="1">Fin</tissue>
    </source>
</reference>
<dbReference type="AlphaFoldDB" id="A0AA47MN58"/>
<sequence>MLPLNLFYLSILHKEQTCLAINGPGNKLKLNIRTFCRLVSDFKVDNSEQIRSGTGGGPPSQDLTPAEELALHLNKGRPVMEGIQGGTVTDSVPATETVHFIQVSGNTL</sequence>
<organism evidence="1 2">
    <name type="scientific">Merluccius polli</name>
    <name type="common">Benguela hake</name>
    <name type="synonym">Merluccius cadenati</name>
    <dbReference type="NCBI Taxonomy" id="89951"/>
    <lineage>
        <taxon>Eukaryota</taxon>
        <taxon>Metazoa</taxon>
        <taxon>Chordata</taxon>
        <taxon>Craniata</taxon>
        <taxon>Vertebrata</taxon>
        <taxon>Euteleostomi</taxon>
        <taxon>Actinopterygii</taxon>
        <taxon>Neopterygii</taxon>
        <taxon>Teleostei</taxon>
        <taxon>Neoteleostei</taxon>
        <taxon>Acanthomorphata</taxon>
        <taxon>Zeiogadaria</taxon>
        <taxon>Gadariae</taxon>
        <taxon>Gadiformes</taxon>
        <taxon>Gadoidei</taxon>
        <taxon>Merlucciidae</taxon>
        <taxon>Merluccius</taxon>
    </lineage>
</organism>
<keyword evidence="2" id="KW-1185">Reference proteome</keyword>